<reference evidence="3 4" key="1">
    <citation type="submission" date="2016-01" db="EMBL/GenBank/DDBJ databases">
        <title>The new phylogeny of the genus Mycobacterium.</title>
        <authorList>
            <person name="Tarcisio F."/>
            <person name="Conor M."/>
            <person name="Antonella G."/>
            <person name="Elisabetta G."/>
            <person name="Giulia F.S."/>
            <person name="Sara T."/>
            <person name="Anna F."/>
            <person name="Clotilde B."/>
            <person name="Roberto B."/>
            <person name="Veronica D.S."/>
            <person name="Fabio R."/>
            <person name="Monica P."/>
            <person name="Olivier J."/>
            <person name="Enrico T."/>
            <person name="Nicola S."/>
        </authorList>
    </citation>
    <scope>NUCLEOTIDE SEQUENCE [LARGE SCALE GENOMIC DNA]</scope>
    <source>
        <strain evidence="3 4">DSM 44803</strain>
    </source>
</reference>
<proteinExistence type="predicted"/>
<protein>
    <submittedName>
        <fullName evidence="3">Glyoxalase</fullName>
    </submittedName>
</protein>
<dbReference type="OrthoDB" id="5242400at2"/>
<evidence type="ECO:0000259" key="2">
    <source>
        <dbReference type="PROSITE" id="PS51819"/>
    </source>
</evidence>
<keyword evidence="4" id="KW-1185">Reference proteome</keyword>
<gene>
    <name evidence="3" type="ORF">AWC17_18025</name>
</gene>
<evidence type="ECO:0000313" key="3">
    <source>
        <dbReference type="EMBL" id="ORW15324.1"/>
    </source>
</evidence>
<dbReference type="InterPro" id="IPR004360">
    <property type="entry name" value="Glyas_Fos-R_dOase_dom"/>
</dbReference>
<organism evidence="3 4">
    <name type="scientific">Mycobacterium nebraskense</name>
    <dbReference type="NCBI Taxonomy" id="244292"/>
    <lineage>
        <taxon>Bacteria</taxon>
        <taxon>Bacillati</taxon>
        <taxon>Actinomycetota</taxon>
        <taxon>Actinomycetes</taxon>
        <taxon>Mycobacteriales</taxon>
        <taxon>Mycobacteriaceae</taxon>
        <taxon>Mycobacterium</taxon>
    </lineage>
</organism>
<dbReference type="PROSITE" id="PS51819">
    <property type="entry name" value="VOC"/>
    <property type="match status" value="1"/>
</dbReference>
<dbReference type="Proteomes" id="UP000193781">
    <property type="component" value="Unassembled WGS sequence"/>
</dbReference>
<dbReference type="InterPro" id="IPR037523">
    <property type="entry name" value="VOC_core"/>
</dbReference>
<dbReference type="InterPro" id="IPR029068">
    <property type="entry name" value="Glyas_Bleomycin-R_OHBP_Dase"/>
</dbReference>
<feature type="domain" description="VOC" evidence="2">
    <location>
        <begin position="6"/>
        <end position="143"/>
    </location>
</feature>
<dbReference type="Pfam" id="PF00903">
    <property type="entry name" value="Glyoxalase"/>
    <property type="match status" value="1"/>
</dbReference>
<dbReference type="RefSeq" id="WP_046185387.1">
    <property type="nucleotide sequence ID" value="NZ_JACPNT010000024.1"/>
</dbReference>
<feature type="region of interest" description="Disordered" evidence="1">
    <location>
        <begin position="213"/>
        <end position="232"/>
    </location>
</feature>
<dbReference type="SUPFAM" id="SSF54593">
    <property type="entry name" value="Glyoxalase/Bleomycin resistance protein/Dihydroxybiphenyl dioxygenase"/>
    <property type="match status" value="1"/>
</dbReference>
<dbReference type="AlphaFoldDB" id="A0A0F5N7Y5"/>
<dbReference type="Gene3D" id="3.10.180.10">
    <property type="entry name" value="2,3-Dihydroxybiphenyl 1,2-Dioxygenase, domain 1"/>
    <property type="match status" value="1"/>
</dbReference>
<dbReference type="PANTHER" id="PTHR36110">
    <property type="entry name" value="RING-CLEAVING DIOXYGENASE MHQE-RELATED"/>
    <property type="match status" value="1"/>
</dbReference>
<dbReference type="EMBL" id="LQPH01000173">
    <property type="protein sequence ID" value="ORW15324.1"/>
    <property type="molecule type" value="Genomic_DNA"/>
</dbReference>
<comment type="caution">
    <text evidence="3">The sequence shown here is derived from an EMBL/GenBank/DDBJ whole genome shotgun (WGS) entry which is preliminary data.</text>
</comment>
<name>A0A0F5N7Y5_9MYCO</name>
<accession>A0A0F5N7Y5</accession>
<sequence>MGLASGIHHLAISTADIKAQLTFFTDVLGAELKALYWMHGVTGAKHAFVKLNDSCYIAFVHMPPIEEIPTELGVTHAGNPANVCAPGTMQHVAFNVDTLDDLLALRDRLRSRGINVFGPLDHGMCHSIYFAGPEHLSLEIATSAAPIDDRAWIDPEVVALCGIGDDELALMRSPAAYRDEGGRVPNPPIDWSKPHQVMAGYEALMSMPDEEVTRTMSEPNPPVRVDDFQTTA</sequence>
<dbReference type="STRING" id="244292.ABW17_14700"/>
<dbReference type="InterPro" id="IPR052537">
    <property type="entry name" value="Extradiol_RC_dioxygenase"/>
</dbReference>
<dbReference type="PANTHER" id="PTHR36110:SF4">
    <property type="entry name" value="RING-CLEAVING DIOXYGENASE MHQA-RELATED"/>
    <property type="match status" value="1"/>
</dbReference>
<evidence type="ECO:0000313" key="4">
    <source>
        <dbReference type="Proteomes" id="UP000193781"/>
    </source>
</evidence>
<evidence type="ECO:0000256" key="1">
    <source>
        <dbReference type="SAM" id="MobiDB-lite"/>
    </source>
</evidence>